<evidence type="ECO:0000259" key="1">
    <source>
        <dbReference type="PROSITE" id="PS50191"/>
    </source>
</evidence>
<keyword evidence="3" id="KW-1185">Reference proteome</keyword>
<dbReference type="SUPFAM" id="SSF52087">
    <property type="entry name" value="CRAL/TRIO domain"/>
    <property type="match status" value="1"/>
</dbReference>
<evidence type="ECO:0000313" key="2">
    <source>
        <dbReference type="EMBL" id="CAG9807647.1"/>
    </source>
</evidence>
<dbReference type="GO" id="GO:0016020">
    <property type="term" value="C:membrane"/>
    <property type="evidence" value="ECO:0007669"/>
    <property type="project" value="TreeGrafter"/>
</dbReference>
<dbReference type="OrthoDB" id="6682367at2759"/>
<dbReference type="CDD" id="cd00170">
    <property type="entry name" value="SEC14"/>
    <property type="match status" value="1"/>
</dbReference>
<gene>
    <name evidence="2" type="ORF">CHIRRI_LOCUS10493</name>
</gene>
<dbReference type="Proteomes" id="UP001153620">
    <property type="component" value="Chromosome 3"/>
</dbReference>
<dbReference type="PRINTS" id="PR00180">
    <property type="entry name" value="CRETINALDHBP"/>
</dbReference>
<accession>A0A9N9WXE5</accession>
<organism evidence="2 3">
    <name type="scientific">Chironomus riparius</name>
    <dbReference type="NCBI Taxonomy" id="315576"/>
    <lineage>
        <taxon>Eukaryota</taxon>
        <taxon>Metazoa</taxon>
        <taxon>Ecdysozoa</taxon>
        <taxon>Arthropoda</taxon>
        <taxon>Hexapoda</taxon>
        <taxon>Insecta</taxon>
        <taxon>Pterygota</taxon>
        <taxon>Neoptera</taxon>
        <taxon>Endopterygota</taxon>
        <taxon>Diptera</taxon>
        <taxon>Nematocera</taxon>
        <taxon>Chironomoidea</taxon>
        <taxon>Chironomidae</taxon>
        <taxon>Chironominae</taxon>
        <taxon>Chironomus</taxon>
    </lineage>
</organism>
<dbReference type="Gene3D" id="1.20.5.1200">
    <property type="entry name" value="Alpha-tocopherol transfer"/>
    <property type="match status" value="1"/>
</dbReference>
<name>A0A9N9WXE5_9DIPT</name>
<dbReference type="SMART" id="SM01100">
    <property type="entry name" value="CRAL_TRIO_N"/>
    <property type="match status" value="1"/>
</dbReference>
<protein>
    <recommendedName>
        <fullName evidence="1">CRAL-TRIO domain-containing protein</fullName>
    </recommendedName>
</protein>
<dbReference type="PANTHER" id="PTHR10174:SF208">
    <property type="entry name" value="CRAL-TRIO DOMAIN-CONTAINING PROTEIN DDB_G0278031"/>
    <property type="match status" value="1"/>
</dbReference>
<reference evidence="2" key="2">
    <citation type="submission" date="2022-10" db="EMBL/GenBank/DDBJ databases">
        <authorList>
            <consortium name="ENA_rothamsted_submissions"/>
            <consortium name="culmorum"/>
            <person name="King R."/>
        </authorList>
    </citation>
    <scope>NUCLEOTIDE SEQUENCE</scope>
</reference>
<dbReference type="Gene3D" id="1.10.8.20">
    <property type="entry name" value="N-terminal domain of phosphatidylinositol transfer protein sec14p"/>
    <property type="match status" value="1"/>
</dbReference>
<dbReference type="PROSITE" id="PS50191">
    <property type="entry name" value="CRAL_TRIO"/>
    <property type="match status" value="1"/>
</dbReference>
<dbReference type="GO" id="GO:1902936">
    <property type="term" value="F:phosphatidylinositol bisphosphate binding"/>
    <property type="evidence" value="ECO:0007669"/>
    <property type="project" value="TreeGrafter"/>
</dbReference>
<dbReference type="InterPro" id="IPR001251">
    <property type="entry name" value="CRAL-TRIO_dom"/>
</dbReference>
<dbReference type="EMBL" id="OU895879">
    <property type="protein sequence ID" value="CAG9807647.1"/>
    <property type="molecule type" value="Genomic_DNA"/>
</dbReference>
<dbReference type="InterPro" id="IPR036865">
    <property type="entry name" value="CRAL-TRIO_dom_sf"/>
</dbReference>
<dbReference type="SUPFAM" id="SSF46938">
    <property type="entry name" value="CRAL/TRIO N-terminal domain"/>
    <property type="match status" value="1"/>
</dbReference>
<feature type="domain" description="CRAL-TRIO" evidence="1">
    <location>
        <begin position="101"/>
        <end position="249"/>
    </location>
</feature>
<reference evidence="2" key="1">
    <citation type="submission" date="2022-01" db="EMBL/GenBank/DDBJ databases">
        <authorList>
            <person name="King R."/>
        </authorList>
    </citation>
    <scope>NUCLEOTIDE SEQUENCE</scope>
</reference>
<evidence type="ECO:0000313" key="3">
    <source>
        <dbReference type="Proteomes" id="UP001153620"/>
    </source>
</evidence>
<dbReference type="Pfam" id="PF00650">
    <property type="entry name" value="CRAL_TRIO"/>
    <property type="match status" value="1"/>
</dbReference>
<dbReference type="SMART" id="SM00516">
    <property type="entry name" value="SEC14"/>
    <property type="match status" value="1"/>
</dbReference>
<dbReference type="AlphaFoldDB" id="A0A9N9WXE5"/>
<dbReference type="PANTHER" id="PTHR10174">
    <property type="entry name" value="ALPHA-TOCOPHEROL TRANSFER PROTEIN-RELATED"/>
    <property type="match status" value="1"/>
</dbReference>
<dbReference type="InterPro" id="IPR036273">
    <property type="entry name" value="CRAL/TRIO_N_dom_sf"/>
</dbReference>
<dbReference type="InterPro" id="IPR011074">
    <property type="entry name" value="CRAL/TRIO_N_dom"/>
</dbReference>
<sequence length="294" mass="33924">MDISKLVEQNKVLIRENELRKNQALEQFRNWLKKHPFIKNCRQDDGFLLMFLRTRKYSFDDTAKTFENHFHLRKKHPKWFDADPPAMEVLKSLIRCGCVYVLKDKDIVGQTIFCINAAKLDTTKFNSDVCFHSCFMTSSVAIEDEVTQIIGLTYILNYTNISMSFCSLFSVSDIIDWVKSTGSLPQRFKKFIIIGLPAFANALLNVTKMAMTEKQRNRLLILDSCDELCKHVDPSILPDILGGTQSEEKIIEHFIKTVDDNLDKLKSSNNFEFKASLQNNVEETVGSFRKLDID</sequence>
<proteinExistence type="predicted"/>
<dbReference type="Gene3D" id="3.40.525.10">
    <property type="entry name" value="CRAL-TRIO lipid binding domain"/>
    <property type="match status" value="1"/>
</dbReference>